<sequence>MLIRRTKRKLRFRIEIFDTLLSFVMILVIFVKIRLTMTTCWTMTWLVNLRTNAFTYTNRERRTPLVYEYQNLSKVDRVIVHKFLQTIKKPNLLPFFLQYYLPTSTIRNS</sequence>
<keyword evidence="1" id="KW-0472">Membrane</keyword>
<dbReference type="Proteomes" id="UP000237000">
    <property type="component" value="Unassembled WGS sequence"/>
</dbReference>
<proteinExistence type="predicted"/>
<evidence type="ECO:0000313" key="2">
    <source>
        <dbReference type="EMBL" id="PON97024.1"/>
    </source>
</evidence>
<dbReference type="InParanoid" id="A0A2P5FGW2"/>
<dbReference type="AlphaFoldDB" id="A0A2P5FGW2"/>
<comment type="caution">
    <text evidence="2">The sequence shown here is derived from an EMBL/GenBank/DDBJ whole genome shotgun (WGS) entry which is preliminary data.</text>
</comment>
<evidence type="ECO:0000313" key="3">
    <source>
        <dbReference type="Proteomes" id="UP000237000"/>
    </source>
</evidence>
<keyword evidence="1" id="KW-1133">Transmembrane helix</keyword>
<keyword evidence="3" id="KW-1185">Reference proteome</keyword>
<name>A0A2P5FGW2_TREOI</name>
<gene>
    <name evidence="2" type="ORF">TorRG33x02_070740</name>
</gene>
<accession>A0A2P5FGW2</accession>
<organism evidence="2 3">
    <name type="scientific">Trema orientale</name>
    <name type="common">Charcoal tree</name>
    <name type="synonym">Celtis orientalis</name>
    <dbReference type="NCBI Taxonomy" id="63057"/>
    <lineage>
        <taxon>Eukaryota</taxon>
        <taxon>Viridiplantae</taxon>
        <taxon>Streptophyta</taxon>
        <taxon>Embryophyta</taxon>
        <taxon>Tracheophyta</taxon>
        <taxon>Spermatophyta</taxon>
        <taxon>Magnoliopsida</taxon>
        <taxon>eudicotyledons</taxon>
        <taxon>Gunneridae</taxon>
        <taxon>Pentapetalae</taxon>
        <taxon>rosids</taxon>
        <taxon>fabids</taxon>
        <taxon>Rosales</taxon>
        <taxon>Cannabaceae</taxon>
        <taxon>Trema</taxon>
    </lineage>
</organism>
<reference evidence="3" key="1">
    <citation type="submission" date="2016-06" db="EMBL/GenBank/DDBJ databases">
        <title>Parallel loss of symbiosis genes in relatives of nitrogen-fixing non-legume Parasponia.</title>
        <authorList>
            <person name="Van Velzen R."/>
            <person name="Holmer R."/>
            <person name="Bu F."/>
            <person name="Rutten L."/>
            <person name="Van Zeijl A."/>
            <person name="Liu W."/>
            <person name="Santuari L."/>
            <person name="Cao Q."/>
            <person name="Sharma T."/>
            <person name="Shen D."/>
            <person name="Roswanjaya Y."/>
            <person name="Wardhani T."/>
            <person name="Kalhor M.S."/>
            <person name="Jansen J."/>
            <person name="Van den Hoogen J."/>
            <person name="Gungor B."/>
            <person name="Hartog M."/>
            <person name="Hontelez J."/>
            <person name="Verver J."/>
            <person name="Yang W.-C."/>
            <person name="Schijlen E."/>
            <person name="Repin R."/>
            <person name="Schilthuizen M."/>
            <person name="Schranz E."/>
            <person name="Heidstra R."/>
            <person name="Miyata K."/>
            <person name="Fedorova E."/>
            <person name="Kohlen W."/>
            <person name="Bisseling T."/>
            <person name="Smit S."/>
            <person name="Geurts R."/>
        </authorList>
    </citation>
    <scope>NUCLEOTIDE SEQUENCE [LARGE SCALE GENOMIC DNA]</scope>
    <source>
        <strain evidence="3">cv. RG33-2</strain>
    </source>
</reference>
<dbReference type="OrthoDB" id="10461498at2759"/>
<keyword evidence="1" id="KW-0812">Transmembrane</keyword>
<evidence type="ECO:0000256" key="1">
    <source>
        <dbReference type="SAM" id="Phobius"/>
    </source>
</evidence>
<dbReference type="EMBL" id="JXTC01000034">
    <property type="protein sequence ID" value="PON97024.1"/>
    <property type="molecule type" value="Genomic_DNA"/>
</dbReference>
<protein>
    <submittedName>
        <fullName evidence="2">Uncharacterized protein</fullName>
    </submittedName>
</protein>
<feature type="transmembrane region" description="Helical" evidence="1">
    <location>
        <begin position="12"/>
        <end position="31"/>
    </location>
</feature>